<dbReference type="OrthoDB" id="8250201at2759"/>
<comment type="caution">
    <text evidence="3">The sequence shown here is derived from an EMBL/GenBank/DDBJ whole genome shotgun (WGS) entry which is preliminary data.</text>
</comment>
<organism evidence="3 4">
    <name type="scientific">Pseudolycoriella hygida</name>
    <dbReference type="NCBI Taxonomy" id="35572"/>
    <lineage>
        <taxon>Eukaryota</taxon>
        <taxon>Metazoa</taxon>
        <taxon>Ecdysozoa</taxon>
        <taxon>Arthropoda</taxon>
        <taxon>Hexapoda</taxon>
        <taxon>Insecta</taxon>
        <taxon>Pterygota</taxon>
        <taxon>Neoptera</taxon>
        <taxon>Endopterygota</taxon>
        <taxon>Diptera</taxon>
        <taxon>Nematocera</taxon>
        <taxon>Sciaroidea</taxon>
        <taxon>Sciaridae</taxon>
        <taxon>Pseudolycoriella</taxon>
    </lineage>
</organism>
<keyword evidence="1" id="KW-0175">Coiled coil</keyword>
<dbReference type="Proteomes" id="UP001151699">
    <property type="component" value="Chromosome C"/>
</dbReference>
<dbReference type="EMBL" id="WJQU01000004">
    <property type="protein sequence ID" value="KAJ6635749.1"/>
    <property type="molecule type" value="Genomic_DNA"/>
</dbReference>
<sequence>MFMNPIAPKPKAAPPATNPMAGIIPELVATIPTFSCASSPLENPKFFEILCPASINGPITGLEIVPVLDLSKTIANTKEEYKRLQERIPDYKMRPIKVRSDEIKIKDKDWGFKTPKKEIKYLCRHNGERERPYVYLDPIPVEMRQVVIMELCAVPIDWKMLTILRPKSKVEEDYFSKIVEIGKLQLKTELKDKRDYALNPAIKKVKNKSGVVESRVLTCPECNEEYCNGRGCCDFSYDLYTRVVPKPPPKPKAPATSDASKTLNPIVIAG</sequence>
<proteinExistence type="predicted"/>
<accession>A0A9Q0MRT2</accession>
<gene>
    <name evidence="3" type="ORF">Bhyg_14335</name>
</gene>
<evidence type="ECO:0000256" key="2">
    <source>
        <dbReference type="SAM" id="MobiDB-lite"/>
    </source>
</evidence>
<reference evidence="3" key="1">
    <citation type="submission" date="2022-07" db="EMBL/GenBank/DDBJ databases">
        <authorList>
            <person name="Trinca V."/>
            <person name="Uliana J.V.C."/>
            <person name="Torres T.T."/>
            <person name="Ward R.J."/>
            <person name="Monesi N."/>
        </authorList>
    </citation>
    <scope>NUCLEOTIDE SEQUENCE</scope>
    <source>
        <strain evidence="3">HSMRA1968</strain>
        <tissue evidence="3">Whole embryos</tissue>
    </source>
</reference>
<evidence type="ECO:0000256" key="1">
    <source>
        <dbReference type="SAM" id="Coils"/>
    </source>
</evidence>
<name>A0A9Q0MRT2_9DIPT</name>
<evidence type="ECO:0000313" key="3">
    <source>
        <dbReference type="EMBL" id="KAJ6635749.1"/>
    </source>
</evidence>
<keyword evidence="4" id="KW-1185">Reference proteome</keyword>
<feature type="coiled-coil region" evidence="1">
    <location>
        <begin position="67"/>
        <end position="94"/>
    </location>
</feature>
<protein>
    <submittedName>
        <fullName evidence="3">Uncharacterized protein</fullName>
    </submittedName>
</protein>
<feature type="region of interest" description="Disordered" evidence="2">
    <location>
        <begin position="248"/>
        <end position="270"/>
    </location>
</feature>
<evidence type="ECO:0000313" key="4">
    <source>
        <dbReference type="Proteomes" id="UP001151699"/>
    </source>
</evidence>
<dbReference type="AlphaFoldDB" id="A0A9Q0MRT2"/>